<gene>
    <name evidence="1" type="ORF">AU492_15400</name>
    <name evidence="2" type="ORF">EC392_15610</name>
</gene>
<name>A0A3N0U7C9_9GAMM</name>
<protein>
    <submittedName>
        <fullName evidence="2">Uncharacterized protein</fullName>
    </submittedName>
</protein>
<reference evidence="1 3" key="1">
    <citation type="submission" date="2016-02" db="EMBL/GenBank/DDBJ databases">
        <title>Species-wide whole genome sequencing reveals diversity, host range in Lonsdalea quercina.</title>
        <authorList>
            <person name="Li Y."/>
        </authorList>
    </citation>
    <scope>NUCLEOTIDE SEQUENCE [LARGE SCALE GENOMIC DNA]</scope>
    <source>
        <strain evidence="1 3">CFCC 12721</strain>
    </source>
</reference>
<comment type="caution">
    <text evidence="2">The sequence shown here is derived from an EMBL/GenBank/DDBJ whole genome shotgun (WGS) entry which is preliminary data.</text>
</comment>
<evidence type="ECO:0000313" key="2">
    <source>
        <dbReference type="EMBL" id="ROH76475.1"/>
    </source>
</evidence>
<dbReference type="AlphaFoldDB" id="A0A3N0U7C9"/>
<reference evidence="2 4" key="2">
    <citation type="submission" date="2018-10" db="EMBL/GenBank/DDBJ databases">
        <title>New species genome.</title>
        <authorList>
            <person name="Li Y."/>
        </authorList>
    </citation>
    <scope>NUCLEOTIDE SEQUENCE [LARGE SCALE GENOMIC DNA]</scope>
    <source>
        <strain evidence="2 4">L6_4B</strain>
    </source>
</reference>
<evidence type="ECO:0000313" key="4">
    <source>
        <dbReference type="Proteomes" id="UP000274511"/>
    </source>
</evidence>
<sequence length="63" mass="7262">MLQSSCSFSALVEALNKFTFMFDHVQKESCLLYLEVLLLTEVDRDNRSLLSYLSLMAIVIKEN</sequence>
<dbReference type="Proteomes" id="UP000274511">
    <property type="component" value="Unassembled WGS sequence"/>
</dbReference>
<dbReference type="STRING" id="1172565.AU508_15630"/>
<accession>A0A3N0U7C9</accession>
<dbReference type="EMBL" id="LUSW01000045">
    <property type="protein sequence ID" value="RAT31395.1"/>
    <property type="molecule type" value="Genomic_DNA"/>
</dbReference>
<dbReference type="EMBL" id="RJUJ01000023">
    <property type="protein sequence ID" value="ROH76475.1"/>
    <property type="molecule type" value="Genomic_DNA"/>
</dbReference>
<evidence type="ECO:0000313" key="1">
    <source>
        <dbReference type="EMBL" id="RAT31395.1"/>
    </source>
</evidence>
<organism evidence="2 4">
    <name type="scientific">Lonsdalea populi</name>
    <dbReference type="NCBI Taxonomy" id="1172565"/>
    <lineage>
        <taxon>Bacteria</taxon>
        <taxon>Pseudomonadati</taxon>
        <taxon>Pseudomonadota</taxon>
        <taxon>Gammaproteobacteria</taxon>
        <taxon>Enterobacterales</taxon>
        <taxon>Pectobacteriaceae</taxon>
        <taxon>Lonsdalea</taxon>
    </lineage>
</organism>
<proteinExistence type="predicted"/>
<dbReference type="Proteomes" id="UP000250186">
    <property type="component" value="Unassembled WGS sequence"/>
</dbReference>
<keyword evidence="3" id="KW-1185">Reference proteome</keyword>
<evidence type="ECO:0000313" key="3">
    <source>
        <dbReference type="Proteomes" id="UP000250186"/>
    </source>
</evidence>